<dbReference type="GO" id="GO:0005524">
    <property type="term" value="F:ATP binding"/>
    <property type="evidence" value="ECO:0007669"/>
    <property type="project" value="UniProtKB-KW"/>
</dbReference>
<dbReference type="InterPro" id="IPR038729">
    <property type="entry name" value="Rad50/SbcC_AAA"/>
</dbReference>
<keyword evidence="12" id="KW-0233">DNA recombination</keyword>
<keyword evidence="6" id="KW-0547">Nucleotide-binding</keyword>
<dbReference type="Proteomes" id="UP000294489">
    <property type="component" value="Unassembled WGS sequence"/>
</dbReference>
<dbReference type="GO" id="GO:0004527">
    <property type="term" value="F:exonuclease activity"/>
    <property type="evidence" value="ECO:0007669"/>
    <property type="project" value="UniProtKB-KW"/>
</dbReference>
<reference evidence="17 18" key="1">
    <citation type="submission" date="2019-03" db="EMBL/GenBank/DDBJ databases">
        <title>Freshwater and sediment microbial communities from various areas in North America, analyzing microbe dynamics in response to fracking.</title>
        <authorList>
            <person name="Lamendella R."/>
        </authorList>
    </citation>
    <scope>NUCLEOTIDE SEQUENCE [LARGE SCALE GENOMIC DNA]</scope>
    <source>
        <strain evidence="17 18">6_TX</strain>
    </source>
</reference>
<dbReference type="GO" id="GO:0006260">
    <property type="term" value="P:DNA replication"/>
    <property type="evidence" value="ECO:0007669"/>
    <property type="project" value="UniProtKB-KW"/>
</dbReference>
<comment type="similarity">
    <text evidence="1">Belongs to the SMC family. SbcC subfamily.</text>
</comment>
<comment type="caution">
    <text evidence="17">The sequence shown here is derived from an EMBL/GenBank/DDBJ whole genome shotgun (WGS) entry which is preliminary data.</text>
</comment>
<keyword evidence="11 14" id="KW-0175">Coiled coil</keyword>
<dbReference type="InterPro" id="IPR027417">
    <property type="entry name" value="P-loop_NTPase"/>
</dbReference>
<comment type="function">
    <text evidence="13">SbcCD cleaves DNA hairpin structures. These structures can inhibit DNA replication and are intermediates in certain DNA recombination reactions. The complex acts as a 3'-&gt;5' double strand exonuclease that can open hairpins. It also has a 5' single-strand endonuclease activity.</text>
</comment>
<dbReference type="RefSeq" id="WP_134019227.1">
    <property type="nucleotide sequence ID" value="NZ_SOEC01000014.1"/>
</dbReference>
<dbReference type="Pfam" id="PF13558">
    <property type="entry name" value="SbcC_Walker_B"/>
    <property type="match status" value="1"/>
</dbReference>
<evidence type="ECO:0000256" key="10">
    <source>
        <dbReference type="ARBA" id="ARBA00022840"/>
    </source>
</evidence>
<dbReference type="SUPFAM" id="SSF52540">
    <property type="entry name" value="P-loop containing nucleoside triphosphate hydrolases"/>
    <property type="match status" value="1"/>
</dbReference>
<evidence type="ECO:0000256" key="6">
    <source>
        <dbReference type="ARBA" id="ARBA00022741"/>
    </source>
</evidence>
<dbReference type="PANTHER" id="PTHR32114">
    <property type="entry name" value="ABC TRANSPORTER ABCH.3"/>
    <property type="match status" value="1"/>
</dbReference>
<keyword evidence="5" id="KW-0540">Nuclease</keyword>
<feature type="region of interest" description="Disordered" evidence="15">
    <location>
        <begin position="751"/>
        <end position="783"/>
    </location>
</feature>
<feature type="coiled-coil region" evidence="14">
    <location>
        <begin position="573"/>
        <end position="635"/>
    </location>
</feature>
<dbReference type="GO" id="GO:0004519">
    <property type="term" value="F:endonuclease activity"/>
    <property type="evidence" value="ECO:0007669"/>
    <property type="project" value="UniProtKB-KW"/>
</dbReference>
<feature type="coiled-coil region" evidence="14">
    <location>
        <begin position="815"/>
        <end position="842"/>
    </location>
</feature>
<dbReference type="GO" id="GO:0006302">
    <property type="term" value="P:double-strand break repair"/>
    <property type="evidence" value="ECO:0007669"/>
    <property type="project" value="InterPro"/>
</dbReference>
<evidence type="ECO:0000256" key="7">
    <source>
        <dbReference type="ARBA" id="ARBA00022759"/>
    </source>
</evidence>
<evidence type="ECO:0000256" key="15">
    <source>
        <dbReference type="SAM" id="MobiDB-lite"/>
    </source>
</evidence>
<dbReference type="FunFam" id="3.40.50.300:FF:001446">
    <property type="entry name" value="DsDNA exonuclease SbcC"/>
    <property type="match status" value="1"/>
</dbReference>
<dbReference type="GO" id="GO:0006310">
    <property type="term" value="P:DNA recombination"/>
    <property type="evidence" value="ECO:0007669"/>
    <property type="project" value="UniProtKB-KW"/>
</dbReference>
<feature type="coiled-coil region" evidence="14">
    <location>
        <begin position="494"/>
        <end position="531"/>
    </location>
</feature>
<keyword evidence="9 17" id="KW-0269">Exonuclease</keyword>
<evidence type="ECO:0000259" key="16">
    <source>
        <dbReference type="Pfam" id="PF13476"/>
    </source>
</evidence>
<dbReference type="Gene3D" id="3.40.50.300">
    <property type="entry name" value="P-loop containing nucleotide triphosphate hydrolases"/>
    <property type="match status" value="2"/>
</dbReference>
<dbReference type="Gene3D" id="1.10.287.1490">
    <property type="match status" value="1"/>
</dbReference>
<evidence type="ECO:0000256" key="8">
    <source>
        <dbReference type="ARBA" id="ARBA00022801"/>
    </source>
</evidence>
<keyword evidence="8" id="KW-0378">Hydrolase</keyword>
<dbReference type="PANTHER" id="PTHR32114:SF2">
    <property type="entry name" value="ABC TRANSPORTER ABCH.3"/>
    <property type="match status" value="1"/>
</dbReference>
<dbReference type="SUPFAM" id="SSF57997">
    <property type="entry name" value="Tropomyosin"/>
    <property type="match status" value="1"/>
</dbReference>
<dbReference type="Pfam" id="PF13476">
    <property type="entry name" value="AAA_23"/>
    <property type="match status" value="1"/>
</dbReference>
<evidence type="ECO:0000256" key="2">
    <source>
        <dbReference type="ARBA" id="ARBA00011322"/>
    </source>
</evidence>
<dbReference type="EMBL" id="SOEC01000014">
    <property type="protein sequence ID" value="TDX27005.1"/>
    <property type="molecule type" value="Genomic_DNA"/>
</dbReference>
<name>A0A4R8FST7_9GAMM</name>
<evidence type="ECO:0000313" key="17">
    <source>
        <dbReference type="EMBL" id="TDX27005.1"/>
    </source>
</evidence>
<evidence type="ECO:0000256" key="11">
    <source>
        <dbReference type="ARBA" id="ARBA00023054"/>
    </source>
</evidence>
<proteinExistence type="inferred from homology"/>
<comment type="subunit">
    <text evidence="2">Heterodimer of SbcC and SbcD.</text>
</comment>
<feature type="domain" description="Rad50/SbcC-type AAA" evidence="16">
    <location>
        <begin position="6"/>
        <end position="224"/>
    </location>
</feature>
<accession>A0A4R8FST7</accession>
<dbReference type="OrthoDB" id="9795626at2"/>
<feature type="coiled-coil region" evidence="14">
    <location>
        <begin position="234"/>
        <end position="263"/>
    </location>
</feature>
<gene>
    <name evidence="17" type="ORF">DFO67_11489</name>
</gene>
<evidence type="ECO:0000256" key="1">
    <source>
        <dbReference type="ARBA" id="ARBA00006930"/>
    </source>
</evidence>
<organism evidence="17 18">
    <name type="scientific">Modicisalibacter xianhensis</name>
    <dbReference type="NCBI Taxonomy" id="442341"/>
    <lineage>
        <taxon>Bacteria</taxon>
        <taxon>Pseudomonadati</taxon>
        <taxon>Pseudomonadota</taxon>
        <taxon>Gammaproteobacteria</taxon>
        <taxon>Oceanospirillales</taxon>
        <taxon>Halomonadaceae</taxon>
        <taxon>Modicisalibacter</taxon>
    </lineage>
</organism>
<dbReference type="GO" id="GO:0016887">
    <property type="term" value="F:ATP hydrolysis activity"/>
    <property type="evidence" value="ECO:0007669"/>
    <property type="project" value="InterPro"/>
</dbReference>
<protein>
    <recommendedName>
        <fullName evidence="3">Nuclease SbcCD subunit C</fullName>
    </recommendedName>
</protein>
<evidence type="ECO:0000313" key="18">
    <source>
        <dbReference type="Proteomes" id="UP000294489"/>
    </source>
</evidence>
<evidence type="ECO:0000256" key="4">
    <source>
        <dbReference type="ARBA" id="ARBA00022705"/>
    </source>
</evidence>
<feature type="compositionally biased region" description="Basic and acidic residues" evidence="15">
    <location>
        <begin position="764"/>
        <end position="783"/>
    </location>
</feature>
<evidence type="ECO:0000256" key="14">
    <source>
        <dbReference type="SAM" id="Coils"/>
    </source>
</evidence>
<keyword evidence="7" id="KW-0255">Endonuclease</keyword>
<evidence type="ECO:0000256" key="12">
    <source>
        <dbReference type="ARBA" id="ARBA00023172"/>
    </source>
</evidence>
<keyword evidence="10" id="KW-0067">ATP-binding</keyword>
<evidence type="ECO:0000256" key="3">
    <source>
        <dbReference type="ARBA" id="ARBA00013368"/>
    </source>
</evidence>
<evidence type="ECO:0000256" key="9">
    <source>
        <dbReference type="ARBA" id="ARBA00022839"/>
    </source>
</evidence>
<sequence length="1101" mass="124587">MKILAIRLENLASLAGRHELDFTRAPLAEQGLFAITGPTGAGKSTLLDALCLALYGNTPRLRLAPSRESQLLDASGESLTTADARTLLRRGCTSGYAEVDFEGRDGHRYRARWAVRRARERIDGRLQAAEQSLTELDSDRVLTAQKREFDRLLPERLGLSFEQFTRAVLLAQSEFAAFLKADDNARSDLLEKLTDTDVYSRISVAAFRRSKEAQQVVRELEQRLSGDAPAASAEARAELEREATDSERELAEQQTQASRLRVEQQWLDQDDKLGQSVAAAVHRHDQARQAEAALAPLRQHERGLERLAPQRHHFLRQRELDRQCREFETQLTHAGDALAKAETACTTAIQAHEHAQARLAEAERERQHAQPLVESAREQAVQLDHEERTRREKMATRQRIDAELTQVRQQHADLLATSERQRHELQVLESALREQLGEHPDGLAARRALQTQEDRAGQRRLALSALQQEWRQWRQAEQRMTALQRQQQTDQDEHDALLNQGKAAATELERLEREQQQLQASIERLRAARSAQVAQLRQQLLPDHPCPVCGSQTHPYRHAPPVEPAQAMLDATIREEDHQLETIAAQVASARERHHTLQGDYRALKSRMTQTQQQLAQLQQDLAAQKASLGEHEQGSALLETGDAGEHWLEAQHHQAEQQWQSARQALEAFEATQQRIDPLRQAMQTRDVELGRLASRCEHITQQLAALDAEITPLDATCQHLRETLKQALGTHASPQAWQQAIDSALEQARQQERQAQTQRQHALSERQSRQHALESARERHTALDRERVDIVESCQAWRRANPDIDDDRLDTLLAVDEAQRQTQRQRLQAAERERHTAEVSLEERRLAWCTHRRERFGELPEADLLDEATASRIAELRQQVNAQETALVPRLDAAQQRRDTALHALHDDDRRRRQQQALNMELEQARREQHRWGSISELIGSADGKAFRRIAQAYNLEQLLEHANAHLATLSRRYRLVRGGSELGLLVVDGDMGDERRSVHSLSGGETFLVSLALALGLASMASGQLRIDSLFIDEGFGSLDPQSLAVAMETLDGLQAQGRRVGVISHVQEMHERIPLQVQVEPLGNGASRLNVTKGLLR</sequence>
<evidence type="ECO:0000256" key="13">
    <source>
        <dbReference type="ARBA" id="ARBA00055999"/>
    </source>
</evidence>
<keyword evidence="4" id="KW-0235">DNA replication</keyword>
<dbReference type="AlphaFoldDB" id="A0A4R8FST7"/>
<evidence type="ECO:0000256" key="5">
    <source>
        <dbReference type="ARBA" id="ARBA00022722"/>
    </source>
</evidence>